<keyword evidence="5 7" id="KW-1133">Transmembrane helix</keyword>
<dbReference type="Gene3D" id="1.20.1250.20">
    <property type="entry name" value="MFS general substrate transporter like domains"/>
    <property type="match status" value="1"/>
</dbReference>
<dbReference type="InterPro" id="IPR020846">
    <property type="entry name" value="MFS_dom"/>
</dbReference>
<sequence length="416" mass="43537">MSDARGPLRSSRDFRLLLAGQTTSQFGTQIAGVAVPLLAVITLEASPFEVGMLGAASTIAFALIGLPAGAWLDRMRRRPVLVASDLARAVLLATIPAAAWFGWLTMAHLLVVSFLVGTARVFFDVGYQSYVPTITGRDRVLAGNSAMEFLRSGGQVAGPGIGGALVSLAGAANVVLLQAIGFVVSAVTLAGIRAVETSHDPTAHSGTMWVRVRAGFRFVVHHRVLRATALASAASNLSFAIASAVTFVFLSRDLGQPAWILGLLIAAGSVAVMVGAALTPRLARTIGSARVIWVSLAVTTPFVLLVPAATPGWGLAIALLGFAAGELGQIVYSITNVSLRQRLTPDHLLGRVNATMRFLIMAFFPAGALLGGVLGELIGTRWTLVVAGAVALTAPVVLVRALRRHRDVEEFDPLED</sequence>
<feature type="transmembrane region" description="Helical" evidence="7">
    <location>
        <begin position="79"/>
        <end position="101"/>
    </location>
</feature>
<dbReference type="AlphaFoldDB" id="A0A3S5CJ66"/>
<evidence type="ECO:0000259" key="8">
    <source>
        <dbReference type="PROSITE" id="PS50850"/>
    </source>
</evidence>
<evidence type="ECO:0000256" key="7">
    <source>
        <dbReference type="SAM" id="Phobius"/>
    </source>
</evidence>
<feature type="domain" description="Major facilitator superfamily (MFS) profile" evidence="8">
    <location>
        <begin position="224"/>
        <end position="416"/>
    </location>
</feature>
<proteinExistence type="predicted"/>
<keyword evidence="2" id="KW-0813">Transport</keyword>
<comment type="caution">
    <text evidence="9">The sequence shown here is derived from an EMBL/GenBank/DDBJ whole genome shotgun (WGS) entry which is preliminary data.</text>
</comment>
<feature type="transmembrane region" description="Helical" evidence="7">
    <location>
        <begin position="384"/>
        <end position="402"/>
    </location>
</feature>
<dbReference type="GO" id="GO:0005886">
    <property type="term" value="C:plasma membrane"/>
    <property type="evidence" value="ECO:0007669"/>
    <property type="project" value="UniProtKB-SubCell"/>
</dbReference>
<evidence type="ECO:0000313" key="9">
    <source>
        <dbReference type="EMBL" id="RWZ59625.1"/>
    </source>
</evidence>
<feature type="transmembrane region" description="Helical" evidence="7">
    <location>
        <begin position="315"/>
        <end position="337"/>
    </location>
</feature>
<dbReference type="EMBL" id="RZNC01000004">
    <property type="protein sequence ID" value="RWZ59625.1"/>
    <property type="molecule type" value="Genomic_DNA"/>
</dbReference>
<feature type="transmembrane region" description="Helical" evidence="7">
    <location>
        <begin position="358"/>
        <end position="378"/>
    </location>
</feature>
<accession>A0A3S5CJ66</accession>
<keyword evidence="10" id="KW-1185">Reference proteome</keyword>
<dbReference type="GO" id="GO:0022857">
    <property type="term" value="F:transmembrane transporter activity"/>
    <property type="evidence" value="ECO:0007669"/>
    <property type="project" value="InterPro"/>
</dbReference>
<feature type="transmembrane region" description="Helical" evidence="7">
    <location>
        <begin position="291"/>
        <end position="309"/>
    </location>
</feature>
<dbReference type="InterPro" id="IPR036259">
    <property type="entry name" value="MFS_trans_sf"/>
</dbReference>
<evidence type="ECO:0000256" key="5">
    <source>
        <dbReference type="ARBA" id="ARBA00022989"/>
    </source>
</evidence>
<keyword evidence="4 7" id="KW-0812">Transmembrane</keyword>
<evidence type="ECO:0000256" key="4">
    <source>
        <dbReference type="ARBA" id="ARBA00022692"/>
    </source>
</evidence>
<name>A0A3S5CJ66_9MICO</name>
<evidence type="ECO:0000256" key="1">
    <source>
        <dbReference type="ARBA" id="ARBA00004651"/>
    </source>
</evidence>
<evidence type="ECO:0000256" key="2">
    <source>
        <dbReference type="ARBA" id="ARBA00022448"/>
    </source>
</evidence>
<evidence type="ECO:0000313" key="10">
    <source>
        <dbReference type="Proteomes" id="UP000288603"/>
    </source>
</evidence>
<feature type="transmembrane region" description="Helical" evidence="7">
    <location>
        <begin position="227"/>
        <end position="250"/>
    </location>
</feature>
<organism evidence="9 10">
    <name type="scientific">Labedella populi</name>
    <dbReference type="NCBI Taxonomy" id="2498850"/>
    <lineage>
        <taxon>Bacteria</taxon>
        <taxon>Bacillati</taxon>
        <taxon>Actinomycetota</taxon>
        <taxon>Actinomycetes</taxon>
        <taxon>Micrococcales</taxon>
        <taxon>Microbacteriaceae</taxon>
        <taxon>Labedella</taxon>
    </lineage>
</organism>
<feature type="transmembrane region" description="Helical" evidence="7">
    <location>
        <begin position="53"/>
        <end position="72"/>
    </location>
</feature>
<protein>
    <submittedName>
        <fullName evidence="9">MFS transporter</fullName>
    </submittedName>
</protein>
<evidence type="ECO:0000256" key="6">
    <source>
        <dbReference type="ARBA" id="ARBA00023136"/>
    </source>
</evidence>
<dbReference type="Pfam" id="PF05977">
    <property type="entry name" value="MFS_3"/>
    <property type="match status" value="1"/>
</dbReference>
<dbReference type="SUPFAM" id="SSF103473">
    <property type="entry name" value="MFS general substrate transporter"/>
    <property type="match status" value="1"/>
</dbReference>
<comment type="subcellular location">
    <subcellularLocation>
        <location evidence="1">Cell membrane</location>
        <topology evidence="1">Multi-pass membrane protein</topology>
    </subcellularLocation>
</comment>
<dbReference type="PANTHER" id="PTHR23513:SF6">
    <property type="entry name" value="MAJOR FACILITATOR SUPERFAMILY ASSOCIATED DOMAIN-CONTAINING PROTEIN"/>
    <property type="match status" value="1"/>
</dbReference>
<evidence type="ECO:0000256" key="3">
    <source>
        <dbReference type="ARBA" id="ARBA00022475"/>
    </source>
</evidence>
<dbReference type="InterPro" id="IPR010290">
    <property type="entry name" value="TM_effector"/>
</dbReference>
<gene>
    <name evidence="9" type="ORF">ELQ92_12425</name>
</gene>
<dbReference type="PANTHER" id="PTHR23513">
    <property type="entry name" value="INTEGRAL MEMBRANE EFFLUX PROTEIN-RELATED"/>
    <property type="match status" value="1"/>
</dbReference>
<feature type="transmembrane region" description="Helical" evidence="7">
    <location>
        <begin position="256"/>
        <end position="279"/>
    </location>
</feature>
<dbReference type="Proteomes" id="UP000288603">
    <property type="component" value="Unassembled WGS sequence"/>
</dbReference>
<keyword evidence="3" id="KW-1003">Cell membrane</keyword>
<reference evidence="9 10" key="1">
    <citation type="submission" date="2018-12" db="EMBL/GenBank/DDBJ databases">
        <authorList>
            <person name="Li F."/>
        </authorList>
    </citation>
    <scope>NUCLEOTIDE SEQUENCE [LARGE SCALE GENOMIC DNA]</scope>
    <source>
        <strain evidence="9 10">8H24J-4-2</strain>
    </source>
</reference>
<dbReference type="CDD" id="cd06173">
    <property type="entry name" value="MFS_MefA_like"/>
    <property type="match status" value="1"/>
</dbReference>
<keyword evidence="6 7" id="KW-0472">Membrane</keyword>
<dbReference type="OrthoDB" id="9815525at2"/>
<dbReference type="RefSeq" id="WP_128499447.1">
    <property type="nucleotide sequence ID" value="NZ_RZNC01000004.1"/>
</dbReference>
<dbReference type="PROSITE" id="PS50850">
    <property type="entry name" value="MFS"/>
    <property type="match status" value="1"/>
</dbReference>